<dbReference type="EMBL" id="UZAI01001183">
    <property type="protein sequence ID" value="VDO59466.1"/>
    <property type="molecule type" value="Genomic_DNA"/>
</dbReference>
<dbReference type="Proteomes" id="UP000277204">
    <property type="component" value="Unassembled WGS sequence"/>
</dbReference>
<evidence type="ECO:0000313" key="1">
    <source>
        <dbReference type="EMBL" id="VDO59466.1"/>
    </source>
</evidence>
<sequence>MTWWSGLPIVMNQSSYTRWNDRSSRSYHARQVVLLSVQTYDSTKVFLSDDQGNSDAAFPQGRVGLEKVVPKSTRFTLSHGFASSAISSQQYGGNTKTNHKNVLCGRPQVVVPWSLWSHSLVINTTPNPISFCFIYLFKHINIGTKRHQIDMSHINYSIHVRAGTLPRCPN</sequence>
<dbReference type="AlphaFoldDB" id="A0A3P7WFJ4"/>
<protein>
    <submittedName>
        <fullName evidence="1">Uncharacterized protein</fullName>
    </submittedName>
</protein>
<gene>
    <name evidence="1" type="ORF">SMRZ_LOCUS3916</name>
</gene>
<proteinExistence type="predicted"/>
<keyword evidence="2" id="KW-1185">Reference proteome</keyword>
<name>A0A3P7WFJ4_9TREM</name>
<reference evidence="1 2" key="1">
    <citation type="submission" date="2018-11" db="EMBL/GenBank/DDBJ databases">
        <authorList>
            <consortium name="Pathogen Informatics"/>
        </authorList>
    </citation>
    <scope>NUCLEOTIDE SEQUENCE [LARGE SCALE GENOMIC DNA]</scope>
    <source>
        <strain evidence="1 2">Zambia</strain>
    </source>
</reference>
<organism evidence="1 2">
    <name type="scientific">Schistosoma margrebowiei</name>
    <dbReference type="NCBI Taxonomy" id="48269"/>
    <lineage>
        <taxon>Eukaryota</taxon>
        <taxon>Metazoa</taxon>
        <taxon>Spiralia</taxon>
        <taxon>Lophotrochozoa</taxon>
        <taxon>Platyhelminthes</taxon>
        <taxon>Trematoda</taxon>
        <taxon>Digenea</taxon>
        <taxon>Strigeidida</taxon>
        <taxon>Schistosomatoidea</taxon>
        <taxon>Schistosomatidae</taxon>
        <taxon>Schistosoma</taxon>
    </lineage>
</organism>
<evidence type="ECO:0000313" key="2">
    <source>
        <dbReference type="Proteomes" id="UP000277204"/>
    </source>
</evidence>
<accession>A0A3P7WFJ4</accession>